<dbReference type="PANTHER" id="PTHR32089:SF112">
    <property type="entry name" value="LYSOZYME-LIKE PROTEIN-RELATED"/>
    <property type="match status" value="1"/>
</dbReference>
<gene>
    <name evidence="4" type="ORF">ICN82_02450</name>
</gene>
<dbReference type="SMART" id="SM00283">
    <property type="entry name" value="MA"/>
    <property type="match status" value="1"/>
</dbReference>
<dbReference type="EMBL" id="JACVXA010000005">
    <property type="protein sequence ID" value="MBE3637065.1"/>
    <property type="molecule type" value="Genomic_DNA"/>
</dbReference>
<dbReference type="GO" id="GO:0016020">
    <property type="term" value="C:membrane"/>
    <property type="evidence" value="ECO:0007669"/>
    <property type="project" value="InterPro"/>
</dbReference>
<name>A0A8J7CGF4_9RHOB</name>
<evidence type="ECO:0000313" key="4">
    <source>
        <dbReference type="EMBL" id="MBE3637065.1"/>
    </source>
</evidence>
<organism evidence="4 5">
    <name type="scientific">Mangrovicoccus algicola</name>
    <dbReference type="NCBI Taxonomy" id="2771008"/>
    <lineage>
        <taxon>Bacteria</taxon>
        <taxon>Pseudomonadati</taxon>
        <taxon>Pseudomonadota</taxon>
        <taxon>Alphaproteobacteria</taxon>
        <taxon>Rhodobacterales</taxon>
        <taxon>Paracoccaceae</taxon>
        <taxon>Mangrovicoccus</taxon>
    </lineage>
</organism>
<dbReference type="Pfam" id="PF00015">
    <property type="entry name" value="MCPsignal"/>
    <property type="match status" value="1"/>
</dbReference>
<comment type="caution">
    <text evidence="4">The sequence shown here is derived from an EMBL/GenBank/DDBJ whole genome shotgun (WGS) entry which is preliminary data.</text>
</comment>
<evidence type="ECO:0000259" key="3">
    <source>
        <dbReference type="PROSITE" id="PS50111"/>
    </source>
</evidence>
<keyword evidence="1 2" id="KW-0807">Transducer</keyword>
<accession>A0A8J7CGF4</accession>
<dbReference type="AlphaFoldDB" id="A0A8J7CGF4"/>
<sequence>MRDMTEQDGTERGPPDHAVLDRLSRCATALGYEVVEVSGFIDLIHARAAAQGPVLAEGRAAADRILEANSAATEALGAIRAAAERGLSSVEDSVAALRESGSRSQAVAEWVQALDTRMGEVSDTLKEVRKNNGAVTSIAGQVNILAINAKIEAARAGDAGRGFAVVAEAVNELSRRTADAAEAILTSLTALTGWIEALRGEAASIGKEAGGVLEGARRTDEALAAIAGNVRATRDDAAGVEARARDVTRAGSAFGDCFSRVEAAMEDMRGGIEQARDRVHGLIDKSETMVQQSVAMGGGSTDGALIALAQSRAAEISRIFAEAVATGRISRGALFDFTYRPVPGSDPPQFTAPFLELTDALLPPILEEVLKADPKIVFCAAVTRHGYLPTHNRKFSNPQRPGDPAWNAANCRNRRIFDDRVGLKAGQNRDPFLLQVYRRDMGGGEYRMMKDISAPITVDGAPWGGFRMGVNF</sequence>
<dbReference type="Gene3D" id="1.10.287.950">
    <property type="entry name" value="Methyl-accepting chemotaxis protein"/>
    <property type="match status" value="1"/>
</dbReference>
<dbReference type="RefSeq" id="WP_193179254.1">
    <property type="nucleotide sequence ID" value="NZ_JACVXA010000005.1"/>
</dbReference>
<dbReference type="InterPro" id="IPR004089">
    <property type="entry name" value="MCPsignal_dom"/>
</dbReference>
<evidence type="ECO:0000313" key="5">
    <source>
        <dbReference type="Proteomes" id="UP000609121"/>
    </source>
</evidence>
<evidence type="ECO:0000256" key="2">
    <source>
        <dbReference type="PROSITE-ProRule" id="PRU00284"/>
    </source>
</evidence>
<evidence type="ECO:0000256" key="1">
    <source>
        <dbReference type="ARBA" id="ARBA00023224"/>
    </source>
</evidence>
<dbReference type="PROSITE" id="PS50111">
    <property type="entry name" value="CHEMOTAXIS_TRANSDUC_2"/>
    <property type="match status" value="1"/>
</dbReference>
<dbReference type="SUPFAM" id="SSF58104">
    <property type="entry name" value="Methyl-accepting chemotaxis protein (MCP) signaling domain"/>
    <property type="match status" value="1"/>
</dbReference>
<keyword evidence="5" id="KW-1185">Reference proteome</keyword>
<feature type="domain" description="Methyl-accepting transducer" evidence="3">
    <location>
        <begin position="26"/>
        <end position="269"/>
    </location>
</feature>
<dbReference type="Proteomes" id="UP000609121">
    <property type="component" value="Unassembled WGS sequence"/>
</dbReference>
<reference evidence="4" key="1">
    <citation type="submission" date="2020-09" db="EMBL/GenBank/DDBJ databases">
        <title>A novel bacterium of genus Mangrovicoccus, isolated from South China Sea.</title>
        <authorList>
            <person name="Huang H."/>
            <person name="Mo K."/>
            <person name="Hu Y."/>
        </authorList>
    </citation>
    <scope>NUCLEOTIDE SEQUENCE</scope>
    <source>
        <strain evidence="4">HB182678</strain>
    </source>
</reference>
<protein>
    <recommendedName>
        <fullName evidence="3">Methyl-accepting transducer domain-containing protein</fullName>
    </recommendedName>
</protein>
<dbReference type="GO" id="GO:0007165">
    <property type="term" value="P:signal transduction"/>
    <property type="evidence" value="ECO:0007669"/>
    <property type="project" value="UniProtKB-KW"/>
</dbReference>
<proteinExistence type="predicted"/>
<dbReference type="PANTHER" id="PTHR32089">
    <property type="entry name" value="METHYL-ACCEPTING CHEMOTAXIS PROTEIN MCPB"/>
    <property type="match status" value="1"/>
</dbReference>